<evidence type="ECO:0000256" key="1">
    <source>
        <dbReference type="ARBA" id="ARBA00022723"/>
    </source>
</evidence>
<feature type="region of interest" description="Disordered" evidence="5">
    <location>
        <begin position="75"/>
        <end position="112"/>
    </location>
</feature>
<organism evidence="7 8">
    <name type="scientific">Ascaris lumbricoides</name>
    <name type="common">Giant roundworm</name>
    <dbReference type="NCBI Taxonomy" id="6252"/>
    <lineage>
        <taxon>Eukaryota</taxon>
        <taxon>Metazoa</taxon>
        <taxon>Ecdysozoa</taxon>
        <taxon>Nematoda</taxon>
        <taxon>Chromadorea</taxon>
        <taxon>Rhabditida</taxon>
        <taxon>Spirurina</taxon>
        <taxon>Ascaridomorpha</taxon>
        <taxon>Ascaridoidea</taxon>
        <taxon>Ascarididae</taxon>
        <taxon>Ascaris</taxon>
    </lineage>
</organism>
<dbReference type="PROSITE" id="PS50808">
    <property type="entry name" value="ZF_BED"/>
    <property type="match status" value="1"/>
</dbReference>
<protein>
    <submittedName>
        <fullName evidence="8">BED-type domain-containing protein</fullName>
    </submittedName>
</protein>
<evidence type="ECO:0000256" key="3">
    <source>
        <dbReference type="ARBA" id="ARBA00022833"/>
    </source>
</evidence>
<dbReference type="Pfam" id="PF02892">
    <property type="entry name" value="zf-BED"/>
    <property type="match status" value="1"/>
</dbReference>
<keyword evidence="3" id="KW-0862">Zinc</keyword>
<dbReference type="InterPro" id="IPR036236">
    <property type="entry name" value="Znf_C2H2_sf"/>
</dbReference>
<evidence type="ECO:0000256" key="2">
    <source>
        <dbReference type="ARBA" id="ARBA00022771"/>
    </source>
</evidence>
<feature type="domain" description="BED-type" evidence="6">
    <location>
        <begin position="187"/>
        <end position="235"/>
    </location>
</feature>
<evidence type="ECO:0000313" key="7">
    <source>
        <dbReference type="Proteomes" id="UP000036681"/>
    </source>
</evidence>
<feature type="region of interest" description="Disordered" evidence="5">
    <location>
        <begin position="626"/>
        <end position="646"/>
    </location>
</feature>
<feature type="compositionally biased region" description="Low complexity" evidence="5">
    <location>
        <begin position="302"/>
        <end position="311"/>
    </location>
</feature>
<dbReference type="WBParaSite" id="ALUE_0000590301-mRNA-1">
    <property type="protein sequence ID" value="ALUE_0000590301-mRNA-1"/>
    <property type="gene ID" value="ALUE_0000590301"/>
</dbReference>
<dbReference type="AlphaFoldDB" id="A0A0M3HTE6"/>
<dbReference type="PANTHER" id="PTHR34396">
    <property type="entry name" value="OS03G0264950 PROTEIN-RELATED"/>
    <property type="match status" value="1"/>
</dbReference>
<evidence type="ECO:0000259" key="6">
    <source>
        <dbReference type="PROSITE" id="PS50808"/>
    </source>
</evidence>
<proteinExistence type="predicted"/>
<dbReference type="PANTHER" id="PTHR34396:SF25">
    <property type="entry name" value="BOUNDARY ELEMENT ASSOCIATED FACTOR"/>
    <property type="match status" value="1"/>
</dbReference>
<reference evidence="8" key="1">
    <citation type="submission" date="2017-02" db="UniProtKB">
        <authorList>
            <consortium name="WormBaseParasite"/>
        </authorList>
    </citation>
    <scope>IDENTIFICATION</scope>
</reference>
<dbReference type="GO" id="GO:0006357">
    <property type="term" value="P:regulation of transcription by RNA polymerase II"/>
    <property type="evidence" value="ECO:0007669"/>
    <property type="project" value="TreeGrafter"/>
</dbReference>
<dbReference type="InterPro" id="IPR003656">
    <property type="entry name" value="Znf_BED"/>
</dbReference>
<dbReference type="Proteomes" id="UP000036681">
    <property type="component" value="Unplaced"/>
</dbReference>
<dbReference type="GO" id="GO:0008270">
    <property type="term" value="F:zinc ion binding"/>
    <property type="evidence" value="ECO:0007669"/>
    <property type="project" value="UniProtKB-KW"/>
</dbReference>
<accession>A0A0M3HTE6</accession>
<evidence type="ECO:0000256" key="5">
    <source>
        <dbReference type="SAM" id="MobiDB-lite"/>
    </source>
</evidence>
<evidence type="ECO:0000313" key="8">
    <source>
        <dbReference type="WBParaSite" id="ALUE_0000590301-mRNA-1"/>
    </source>
</evidence>
<keyword evidence="7" id="KW-1185">Reference proteome</keyword>
<feature type="compositionally biased region" description="Polar residues" evidence="5">
    <location>
        <begin position="633"/>
        <end position="646"/>
    </location>
</feature>
<keyword evidence="2 4" id="KW-0863">Zinc-finger</keyword>
<dbReference type="GO" id="GO:1990837">
    <property type="term" value="F:sequence-specific double-stranded DNA binding"/>
    <property type="evidence" value="ECO:0007669"/>
    <property type="project" value="TreeGrafter"/>
</dbReference>
<keyword evidence="1" id="KW-0479">Metal-binding</keyword>
<dbReference type="GO" id="GO:0005634">
    <property type="term" value="C:nucleus"/>
    <property type="evidence" value="ECO:0007669"/>
    <property type="project" value="TreeGrafter"/>
</dbReference>
<dbReference type="SUPFAM" id="SSF57667">
    <property type="entry name" value="beta-beta-alpha zinc fingers"/>
    <property type="match status" value="2"/>
</dbReference>
<feature type="region of interest" description="Disordered" evidence="5">
    <location>
        <begin position="302"/>
        <end position="321"/>
    </location>
</feature>
<evidence type="ECO:0000256" key="4">
    <source>
        <dbReference type="PROSITE-ProRule" id="PRU00027"/>
    </source>
</evidence>
<name>A0A0M3HTE6_ASCLU</name>
<sequence length="781" mass="84729">MYFCVDSLVTRDHIGAQFENDCHQFGVSSEKDVISFERSQVNAMISAESPLGNSFSNLNQGDSCNDDDDDRCVFLPGKSPKKDTPSEGSCENGTEDIIGSTNGTSRVEEGSAASRLEEQIRQIAERARLAQASRSQQSVVTINESRVGNSFLGALIKQEENYRLDAANDLKFPTESMEPLPKKKKRQRRNPVWPYFDVNDGVANCKQCSYNTTSVFSTNLKVHLRTHHNATYKLVIEAEEQQHAALQKSLVSSPSATALSGSNPFMHRVTTTALPSLPLTNVTPNTSGGDLSLGQILSRVSTSESRSATSSGPATPISSVGEADNVFDTASTSDYDLTYSTLLNGGRIDEGCLPALNQSTSASKRRRVRHTASTSDYDLTYSTLLNGGRIDEGCLPALNQSTSASKRRRVRRHPVWRFFKDVDGTKSVGCVKCSFSTASPFSTNLKMHLKAHHKDDYTLVLRLEAQQREEEGLRGAAFATTTKRQWSWDEGTTSSVGGHQHLSGLLNKATAEGLLKKSINVFETDEESLMSMSTSDRLAAMVEFAASGVNSETPKELNKSAKVDTLINSASSPALLNSSQGTPTSLDVMQNDLLARFGLTGSDLLQSSPLLQRNSLLGGHTNNATAMRPPAMSTATTHSVDSTKSVRTVSKKLPTGEIVKVRMMRKDVGMGSEVAPVALETKPEAIAVTPESATIDPPISTTSSASTESLAAHFATTKEKSLQKPLESRVARDESLARFMDKSKAFHLLGMPEFKKFVQTLAPDYQLPSSGSLKRLAETLK</sequence>
<dbReference type="InterPro" id="IPR053031">
    <property type="entry name" value="Cuticle_assoc_protein"/>
</dbReference>